<feature type="region of interest" description="Disordered" evidence="1">
    <location>
        <begin position="251"/>
        <end position="271"/>
    </location>
</feature>
<comment type="caution">
    <text evidence="2">The sequence shown here is derived from an EMBL/GenBank/DDBJ whole genome shotgun (WGS) entry which is preliminary data.</text>
</comment>
<dbReference type="EMBL" id="JBDNCH010000002">
    <property type="protein sequence ID" value="MEN9059872.1"/>
    <property type="molecule type" value="Genomic_DNA"/>
</dbReference>
<dbReference type="SUPFAM" id="SSF88713">
    <property type="entry name" value="Glycoside hydrolase/deacetylase"/>
    <property type="match status" value="1"/>
</dbReference>
<evidence type="ECO:0000313" key="2">
    <source>
        <dbReference type="EMBL" id="MEN9059872.1"/>
    </source>
</evidence>
<dbReference type="InterPro" id="IPR011330">
    <property type="entry name" value="Glyco_hydro/deAcase_b/a-brl"/>
</dbReference>
<feature type="compositionally biased region" description="Low complexity" evidence="1">
    <location>
        <begin position="61"/>
        <end position="99"/>
    </location>
</feature>
<sequence length="501" mass="50154">MARVPDRVETTVQAGDRGVDLTLAPAEPEEGPAPAPEPLTEVARSGAPAGVPDPGADDAAPDGAGTAPPADPAVGDTPEAPPAAGAEGAETLELAALTPVEPVSPPGRGAAPQASPGAPDPEAEPQVSADPGLPPKPVQEGPGARADAPGTEAENPEALTGAPVSAEGGAEALREGTERAKDAPEALTDAPESVEDGPDVARDAPETAEEDPETAADAEQGRLQTRAGSLVSNRAPAVQQNRLPSIAADAPEAPEAQPDAPETVPSALAALPGDSPLVRNAAAFEAPAGVPRMAVVLIDDGSGPLGPEALESFPFPVTFAIAPGHPDPQGAAAGYRALGFEVMAVGAVPAGALPSDVETALAGALDAVPQAVAVLEDSAGSLQADRDVAAQTTDYLLASGHGLVMVPKGLNTTQKLALKEGVPSASLFRDFDAEGQSANVIRRIFDQAAFRARQEGAVVMVGRLRADTVSALVLWGLQDRGSTITLVPVSTVLAESLRAVE</sequence>
<feature type="compositionally biased region" description="Polar residues" evidence="1">
    <location>
        <begin position="222"/>
        <end position="236"/>
    </location>
</feature>
<gene>
    <name evidence="2" type="ORF">ABFB10_01315</name>
</gene>
<evidence type="ECO:0000256" key="1">
    <source>
        <dbReference type="SAM" id="MobiDB-lite"/>
    </source>
</evidence>
<feature type="compositionally biased region" description="Acidic residues" evidence="1">
    <location>
        <begin position="206"/>
        <end position="216"/>
    </location>
</feature>
<dbReference type="Gene3D" id="3.20.20.370">
    <property type="entry name" value="Glycoside hydrolase/deacetylase"/>
    <property type="match status" value="1"/>
</dbReference>
<feature type="compositionally biased region" description="Low complexity" evidence="1">
    <location>
        <begin position="251"/>
        <end position="262"/>
    </location>
</feature>
<organism evidence="2 3">
    <name type="scientific">Ponticoccus litoralis</name>
    <dbReference type="NCBI Taxonomy" id="422297"/>
    <lineage>
        <taxon>Bacteria</taxon>
        <taxon>Pseudomonadati</taxon>
        <taxon>Pseudomonadota</taxon>
        <taxon>Alphaproteobacteria</taxon>
        <taxon>Rhodobacterales</taxon>
        <taxon>Roseobacteraceae</taxon>
        <taxon>Ponticoccus</taxon>
    </lineage>
</organism>
<dbReference type="Pfam" id="PF04748">
    <property type="entry name" value="Polysacc_deac_2"/>
    <property type="match status" value="1"/>
</dbReference>
<feature type="region of interest" description="Disordered" evidence="1">
    <location>
        <begin position="1"/>
        <end position="236"/>
    </location>
</feature>
<dbReference type="AlphaFoldDB" id="A0AAW9SAQ3"/>
<feature type="compositionally biased region" description="Basic and acidic residues" evidence="1">
    <location>
        <begin position="172"/>
        <end position="184"/>
    </location>
</feature>
<evidence type="ECO:0000313" key="3">
    <source>
        <dbReference type="Proteomes" id="UP001428774"/>
    </source>
</evidence>
<dbReference type="InterPro" id="IPR006837">
    <property type="entry name" value="Divergent_DAC"/>
</dbReference>
<dbReference type="RefSeq" id="WP_347165011.1">
    <property type="nucleotide sequence ID" value="NZ_JBDNCH010000002.1"/>
</dbReference>
<keyword evidence="3" id="KW-1185">Reference proteome</keyword>
<accession>A0AAW9SAQ3</accession>
<protein>
    <submittedName>
        <fullName evidence="2">Divergent polysaccharide deacetylase family protein</fullName>
    </submittedName>
</protein>
<dbReference type="Proteomes" id="UP001428774">
    <property type="component" value="Unassembled WGS sequence"/>
</dbReference>
<dbReference type="GO" id="GO:0005975">
    <property type="term" value="P:carbohydrate metabolic process"/>
    <property type="evidence" value="ECO:0007669"/>
    <property type="project" value="InterPro"/>
</dbReference>
<reference evidence="2 3" key="1">
    <citation type="submission" date="2024-05" db="EMBL/GenBank/DDBJ databases">
        <title>Genome sequence of Ponticoccus litoralis KCCM 90028.</title>
        <authorList>
            <person name="Kim J.M."/>
            <person name="Lee J.K."/>
            <person name="Choi B.J."/>
            <person name="Bayburt H."/>
            <person name="Baek J.H."/>
            <person name="Jeon C.O."/>
        </authorList>
    </citation>
    <scope>NUCLEOTIDE SEQUENCE [LARGE SCALE GENOMIC DNA]</scope>
    <source>
        <strain evidence="2 3">KCCM 90028</strain>
    </source>
</reference>
<name>A0AAW9SAQ3_9RHOB</name>
<proteinExistence type="predicted"/>
<dbReference type="CDD" id="cd10936">
    <property type="entry name" value="CE4_DAC2"/>
    <property type="match status" value="1"/>
</dbReference>